<feature type="region of interest" description="Disordered" evidence="1">
    <location>
        <begin position="1"/>
        <end position="71"/>
    </location>
</feature>
<keyword evidence="3" id="KW-1185">Reference proteome</keyword>
<dbReference type="Proteomes" id="UP000035680">
    <property type="component" value="Unassembled WGS sequence"/>
</dbReference>
<keyword evidence="2" id="KW-0812">Transmembrane</keyword>
<evidence type="ECO:0000256" key="2">
    <source>
        <dbReference type="SAM" id="Phobius"/>
    </source>
</evidence>
<dbReference type="InterPro" id="IPR036259">
    <property type="entry name" value="MFS_trans_sf"/>
</dbReference>
<dbReference type="WBParaSite" id="SVE_0002400.1">
    <property type="protein sequence ID" value="SVE_0002400.1"/>
    <property type="gene ID" value="SVE_0002400"/>
</dbReference>
<feature type="transmembrane region" description="Helical" evidence="2">
    <location>
        <begin position="258"/>
        <end position="280"/>
    </location>
</feature>
<proteinExistence type="predicted"/>
<feature type="compositionally biased region" description="Low complexity" evidence="1">
    <location>
        <begin position="61"/>
        <end position="71"/>
    </location>
</feature>
<reference evidence="4" key="2">
    <citation type="submission" date="2015-08" db="UniProtKB">
        <authorList>
            <consortium name="WormBaseParasite"/>
        </authorList>
    </citation>
    <scope>IDENTIFICATION</scope>
</reference>
<keyword evidence="2" id="KW-0472">Membrane</keyword>
<feature type="transmembrane region" description="Helical" evidence="2">
    <location>
        <begin position="155"/>
        <end position="180"/>
    </location>
</feature>
<organism evidence="3 4">
    <name type="scientific">Strongyloides venezuelensis</name>
    <name type="common">Threadworm</name>
    <dbReference type="NCBI Taxonomy" id="75913"/>
    <lineage>
        <taxon>Eukaryota</taxon>
        <taxon>Metazoa</taxon>
        <taxon>Ecdysozoa</taxon>
        <taxon>Nematoda</taxon>
        <taxon>Chromadorea</taxon>
        <taxon>Rhabditida</taxon>
        <taxon>Tylenchina</taxon>
        <taxon>Panagrolaimomorpha</taxon>
        <taxon>Strongyloidoidea</taxon>
        <taxon>Strongyloididae</taxon>
        <taxon>Strongyloides</taxon>
    </lineage>
</organism>
<evidence type="ECO:0000313" key="4">
    <source>
        <dbReference type="WBParaSite" id="SVE_0002400.1"/>
    </source>
</evidence>
<keyword evidence="2" id="KW-1133">Transmembrane helix</keyword>
<accession>A0A0K0EU31</accession>
<dbReference type="AlphaFoldDB" id="A0A0K0EU31"/>
<protein>
    <submittedName>
        <fullName evidence="4">MARVEL domain-containing protein</fullName>
    </submittedName>
</protein>
<sequence>MKNSNEKNKSLLILNDNTSYKRKKAPPNTPPKKNLKSIKKKQNSKPNTSCKKNRLSKDSVNNKNNKAKAQQAYKRVEDIRNKCNERKSIRTCLSEFTKEQVENYIHNGKTEASKISFEVEEMPESYEYPEKLSDFEMCEKSIRDVFRPFHGTRHLLLYAIVCLTLSFILTIILVSTALFIHSSSNERVISRVETIIFVTIATIFYIFEVITLVNYIILYERLIKIKMFLIGILIHSFISTISTITIYIFIVFKYKDYVVVKTVFTFIVNGSLAVVHNAIIVSSGVKRIDEVVVFEENERKDTERKLATEKLDKILRNDLAIVMKKKINLEDNNKDKKNDHEELEKE</sequence>
<reference evidence="3" key="1">
    <citation type="submission" date="2014-07" db="EMBL/GenBank/DDBJ databases">
        <authorList>
            <person name="Martin A.A"/>
            <person name="De Silva N."/>
        </authorList>
    </citation>
    <scope>NUCLEOTIDE SEQUENCE</scope>
</reference>
<name>A0A0K0EU31_STRVS</name>
<evidence type="ECO:0000256" key="1">
    <source>
        <dbReference type="SAM" id="MobiDB-lite"/>
    </source>
</evidence>
<dbReference type="Gene3D" id="1.20.1250.20">
    <property type="entry name" value="MFS general substrate transporter like domains"/>
    <property type="match status" value="1"/>
</dbReference>
<feature type="compositionally biased region" description="Basic residues" evidence="1">
    <location>
        <begin position="33"/>
        <end position="43"/>
    </location>
</feature>
<evidence type="ECO:0000313" key="3">
    <source>
        <dbReference type="Proteomes" id="UP000035680"/>
    </source>
</evidence>
<feature type="transmembrane region" description="Helical" evidence="2">
    <location>
        <begin position="229"/>
        <end position="252"/>
    </location>
</feature>
<feature type="transmembrane region" description="Helical" evidence="2">
    <location>
        <begin position="195"/>
        <end position="217"/>
    </location>
</feature>